<comment type="caution">
    <text evidence="16">The sequence shown here is derived from an EMBL/GenBank/DDBJ whole genome shotgun (WGS) entry which is preliminary data.</text>
</comment>
<keyword evidence="7 13" id="KW-0812">Transmembrane</keyword>
<proteinExistence type="inferred from homology"/>
<keyword evidence="5" id="KW-0145">Chemotaxis</keyword>
<feature type="domain" description="Motility protein A N-terminal" evidence="15">
    <location>
        <begin position="4"/>
        <end position="93"/>
    </location>
</feature>
<keyword evidence="10 13" id="KW-1133">Transmembrane helix</keyword>
<gene>
    <name evidence="16" type="primary">motA</name>
    <name evidence="16" type="ORF">HH303_05795</name>
</gene>
<evidence type="ECO:0000256" key="9">
    <source>
        <dbReference type="ARBA" id="ARBA00022781"/>
    </source>
</evidence>
<dbReference type="InterPro" id="IPR000540">
    <property type="entry name" value="Flag_MotA_CS"/>
</dbReference>
<sequence>MFVIIGILAVIGCVIGSYMAMGGKLGVLNQPFEFTLIFGAGASAFIIANPIRVVKGGLGRLGGIFKGPKYKKADYLELLTMQYQVFKLIKQKGALAVEQHIENPHDSKLFEPFPKFHHDHHAIEFFCDYLRLMTLGTDNPHEVEALIDSDLETHHVHDHQVAHALTGMAESFPALGIVAAVLGVIKTMGSINEPPEVLGKLIGGALVGTFLGILLCYGFFAPFASNAKAIMEEEATYFNCMKAGILAHLAGYAPAVSTEFARKSLAPHNRPTFAEVETAVESLPPVAV</sequence>
<evidence type="ECO:0000256" key="3">
    <source>
        <dbReference type="ARBA" id="ARBA00022448"/>
    </source>
</evidence>
<dbReference type="GO" id="GO:1902600">
    <property type="term" value="P:proton transmembrane transport"/>
    <property type="evidence" value="ECO:0007669"/>
    <property type="project" value="UniProtKB-KW"/>
</dbReference>
<dbReference type="RefSeq" id="WP_169624295.1">
    <property type="nucleotide sequence ID" value="NZ_JABBNT010000002.1"/>
</dbReference>
<dbReference type="InterPro" id="IPR047055">
    <property type="entry name" value="MotA-like"/>
</dbReference>
<evidence type="ECO:0000256" key="1">
    <source>
        <dbReference type="ARBA" id="ARBA00004429"/>
    </source>
</evidence>
<evidence type="ECO:0000256" key="6">
    <source>
        <dbReference type="ARBA" id="ARBA00022519"/>
    </source>
</evidence>
<evidence type="ECO:0000256" key="13">
    <source>
        <dbReference type="SAM" id="Phobius"/>
    </source>
</evidence>
<keyword evidence="11" id="KW-0406">Ion transport</keyword>
<feature type="domain" description="MotA/TolQ/ExbB proton channel" evidence="14">
    <location>
        <begin position="135"/>
        <end position="238"/>
    </location>
</feature>
<evidence type="ECO:0000259" key="15">
    <source>
        <dbReference type="Pfam" id="PF20560"/>
    </source>
</evidence>
<keyword evidence="16" id="KW-0966">Cell projection</keyword>
<name>A0A7Y0DYK9_9PROT</name>
<evidence type="ECO:0000256" key="5">
    <source>
        <dbReference type="ARBA" id="ARBA00022500"/>
    </source>
</evidence>
<accession>A0A7Y0DYK9</accession>
<dbReference type="GO" id="GO:0005886">
    <property type="term" value="C:plasma membrane"/>
    <property type="evidence" value="ECO:0007669"/>
    <property type="project" value="UniProtKB-SubCell"/>
</dbReference>
<keyword evidence="16" id="KW-0282">Flagellum</keyword>
<evidence type="ECO:0000256" key="2">
    <source>
        <dbReference type="ARBA" id="ARBA00008038"/>
    </source>
</evidence>
<comment type="subcellular location">
    <subcellularLocation>
        <location evidence="1">Cell inner membrane</location>
        <topology evidence="1">Multi-pass membrane protein</topology>
    </subcellularLocation>
</comment>
<protein>
    <submittedName>
        <fullName evidence="16">Flagellar motor stator protein MotA</fullName>
    </submittedName>
</protein>
<dbReference type="EMBL" id="JABBNT010000002">
    <property type="protein sequence ID" value="NMM43979.1"/>
    <property type="molecule type" value="Genomic_DNA"/>
</dbReference>
<dbReference type="InterPro" id="IPR002898">
    <property type="entry name" value="MotA_ExbB_proton_chnl"/>
</dbReference>
<dbReference type="InterPro" id="IPR022522">
    <property type="entry name" value="Flagellar_motor_stator_MotA"/>
</dbReference>
<reference evidence="16 17" key="1">
    <citation type="submission" date="2020-04" db="EMBL/GenBank/DDBJ databases">
        <title>Rhodospirillaceae bacterium KN72 isolated from deep sea.</title>
        <authorList>
            <person name="Zhang D.-C."/>
        </authorList>
    </citation>
    <scope>NUCLEOTIDE SEQUENCE [LARGE SCALE GENOMIC DNA]</scope>
    <source>
        <strain evidence="16 17">KN72</strain>
    </source>
</reference>
<keyword evidence="9" id="KW-0375">Hydrogen ion transport</keyword>
<evidence type="ECO:0000256" key="10">
    <source>
        <dbReference type="ARBA" id="ARBA00022989"/>
    </source>
</evidence>
<organism evidence="16 17">
    <name type="scientific">Pacificispira spongiicola</name>
    <dbReference type="NCBI Taxonomy" id="2729598"/>
    <lineage>
        <taxon>Bacteria</taxon>
        <taxon>Pseudomonadati</taxon>
        <taxon>Pseudomonadota</taxon>
        <taxon>Alphaproteobacteria</taxon>
        <taxon>Rhodospirillales</taxon>
        <taxon>Rhodospirillaceae</taxon>
        <taxon>Pacificispira</taxon>
    </lineage>
</organism>
<feature type="transmembrane region" description="Helical" evidence="13">
    <location>
        <begin position="172"/>
        <end position="191"/>
    </location>
</feature>
<dbReference type="GO" id="GO:0071978">
    <property type="term" value="P:bacterial-type flagellum-dependent swarming motility"/>
    <property type="evidence" value="ECO:0007669"/>
    <property type="project" value="InterPro"/>
</dbReference>
<evidence type="ECO:0000256" key="11">
    <source>
        <dbReference type="ARBA" id="ARBA00023065"/>
    </source>
</evidence>
<evidence type="ECO:0000256" key="7">
    <source>
        <dbReference type="ARBA" id="ARBA00022692"/>
    </source>
</evidence>
<comment type="similarity">
    <text evidence="2">Belongs to the MotA family.</text>
</comment>
<evidence type="ECO:0000313" key="16">
    <source>
        <dbReference type="EMBL" id="NMM43979.1"/>
    </source>
</evidence>
<dbReference type="Pfam" id="PF20560">
    <property type="entry name" value="MotA_N"/>
    <property type="match status" value="1"/>
</dbReference>
<keyword evidence="16" id="KW-0969">Cilium</keyword>
<keyword evidence="12 13" id="KW-0472">Membrane</keyword>
<dbReference type="Proteomes" id="UP000539372">
    <property type="component" value="Unassembled WGS sequence"/>
</dbReference>
<keyword evidence="17" id="KW-1185">Reference proteome</keyword>
<evidence type="ECO:0000259" key="14">
    <source>
        <dbReference type="Pfam" id="PF01618"/>
    </source>
</evidence>
<evidence type="ECO:0000313" key="17">
    <source>
        <dbReference type="Proteomes" id="UP000539372"/>
    </source>
</evidence>
<dbReference type="NCBIfam" id="TIGR03818">
    <property type="entry name" value="MotA1"/>
    <property type="match status" value="1"/>
</dbReference>
<dbReference type="PROSITE" id="PS01307">
    <property type="entry name" value="MOTA"/>
    <property type="match status" value="1"/>
</dbReference>
<keyword evidence="8" id="KW-0283">Flagellar rotation</keyword>
<keyword evidence="3" id="KW-0813">Transport</keyword>
<feature type="transmembrane region" description="Helical" evidence="13">
    <location>
        <begin position="197"/>
        <end position="220"/>
    </location>
</feature>
<evidence type="ECO:0000256" key="8">
    <source>
        <dbReference type="ARBA" id="ARBA00022779"/>
    </source>
</evidence>
<dbReference type="AlphaFoldDB" id="A0A7Y0DYK9"/>
<dbReference type="PANTHER" id="PTHR30433">
    <property type="entry name" value="CHEMOTAXIS PROTEIN MOTA"/>
    <property type="match status" value="1"/>
</dbReference>
<keyword evidence="4" id="KW-1003">Cell membrane</keyword>
<dbReference type="PANTHER" id="PTHR30433:SF4">
    <property type="entry name" value="MOTILITY PROTEIN A"/>
    <property type="match status" value="1"/>
</dbReference>
<keyword evidence="6" id="KW-0997">Cell inner membrane</keyword>
<dbReference type="Pfam" id="PF01618">
    <property type="entry name" value="MotA_ExbB"/>
    <property type="match status" value="1"/>
</dbReference>
<dbReference type="GO" id="GO:0006935">
    <property type="term" value="P:chemotaxis"/>
    <property type="evidence" value="ECO:0007669"/>
    <property type="project" value="UniProtKB-KW"/>
</dbReference>
<feature type="transmembrane region" description="Helical" evidence="13">
    <location>
        <begin position="32"/>
        <end position="51"/>
    </location>
</feature>
<evidence type="ECO:0000256" key="4">
    <source>
        <dbReference type="ARBA" id="ARBA00022475"/>
    </source>
</evidence>
<dbReference type="InterPro" id="IPR046786">
    <property type="entry name" value="MotA_N"/>
</dbReference>
<evidence type="ECO:0000256" key="12">
    <source>
        <dbReference type="ARBA" id="ARBA00023136"/>
    </source>
</evidence>